<feature type="compositionally biased region" description="Polar residues" evidence="7">
    <location>
        <begin position="320"/>
        <end position="330"/>
    </location>
</feature>
<evidence type="ECO:0000256" key="1">
    <source>
        <dbReference type="ARBA" id="ARBA00004123"/>
    </source>
</evidence>
<feature type="region of interest" description="Disordered" evidence="7">
    <location>
        <begin position="252"/>
        <end position="286"/>
    </location>
</feature>
<dbReference type="InterPro" id="IPR019787">
    <property type="entry name" value="Znf_PHD-finger"/>
</dbReference>
<evidence type="ECO:0000259" key="8">
    <source>
        <dbReference type="PROSITE" id="PS50016"/>
    </source>
</evidence>
<feature type="compositionally biased region" description="Basic and acidic residues" evidence="7">
    <location>
        <begin position="338"/>
        <end position="377"/>
    </location>
</feature>
<dbReference type="SMART" id="SM00249">
    <property type="entry name" value="PHD"/>
    <property type="match status" value="2"/>
</dbReference>
<evidence type="ECO:0000256" key="7">
    <source>
        <dbReference type="SAM" id="MobiDB-lite"/>
    </source>
</evidence>
<feature type="compositionally biased region" description="Polar residues" evidence="7">
    <location>
        <begin position="1126"/>
        <end position="1137"/>
    </location>
</feature>
<evidence type="ECO:0000256" key="6">
    <source>
        <dbReference type="PROSITE-ProRule" id="PRU00146"/>
    </source>
</evidence>
<name>A0A4P1RAW5_LUPAN</name>
<feature type="compositionally biased region" description="Basic and acidic residues" evidence="7">
    <location>
        <begin position="500"/>
        <end position="512"/>
    </location>
</feature>
<feature type="compositionally biased region" description="Basic and acidic residues" evidence="7">
    <location>
        <begin position="435"/>
        <end position="444"/>
    </location>
</feature>
<dbReference type="GO" id="GO:0005634">
    <property type="term" value="C:nucleus"/>
    <property type="evidence" value="ECO:0007669"/>
    <property type="project" value="UniProtKB-SubCell"/>
</dbReference>
<dbReference type="InterPro" id="IPR054292">
    <property type="entry name" value="DUF7028"/>
</dbReference>
<dbReference type="GO" id="GO:0006357">
    <property type="term" value="P:regulation of transcription by RNA polymerase II"/>
    <property type="evidence" value="ECO:0007669"/>
    <property type="project" value="TreeGrafter"/>
</dbReference>
<feature type="region of interest" description="Disordered" evidence="7">
    <location>
        <begin position="1089"/>
        <end position="1141"/>
    </location>
</feature>
<keyword evidence="3 6" id="KW-0863">Zinc-finger</keyword>
<feature type="compositionally biased region" description="Polar residues" evidence="7">
    <location>
        <begin position="528"/>
        <end position="546"/>
    </location>
</feature>
<dbReference type="KEGG" id="lang:109354661"/>
<dbReference type="CDD" id="cd15532">
    <property type="entry name" value="PHD2_CHD_II"/>
    <property type="match status" value="1"/>
</dbReference>
<sequence length="1305" mass="144838">MEPGTRSGAPSGCLIVRKKEDRVPGSSTSPKLYESKKMMKRPKVVVDSTDSESCDDELPMPPASRLGPETIRVCTGLTALQRRQERGGIDISRKRERVEQLGCNGDGMLEENNGSEGREMKRNKLDVFDFNEYDGTSAEMMRMRHFDNNKVDLGGRRRFMGGMHAARSGIHREFESGSSRNVVNKRKNSYNNRESGLYLGDNVDHSRLKTNIDGAKRPAPLLRDKLNSDESVRVQGKNGVLKVMVNKKKAGKLLEHSDHHKHVKSRHSLRTERTSKRNAHICPSSHLETKPVEEHCLLARPKKKQIASRKQLSCMDSKGGEQNSDNSDMSPSLGVKNSEVRKSSKKIISEDEQSPKHEKLPTTNTKEVKVKRGSGTEKQKLREQIREMLLNAGWTIDYRPRRNRDYLDAVYIHPGGTAYWSIIKAYDALQKQLNDDDHEAKPKGEASSFAPITNDVLSQLTRNTRKKMEKDLKNKERDDSESDSGEELHITRSSGRKRCKNDMDSDSNDEKLSSFLKQGSKSRKTRMTENAVTHHSSGGTEKSLSGNEPHLLHGRKSRRHGRCTLLVRNSNKGTNSEFGDFVPYTGKRTVLSWLIDSGVVQLSQKVQYCKRKRVLLEGWITRDGIHCVCCSKILTVSKFEQHAGSKLHQPYQNIFLKSGVSLLQCQIDAWNRQENYEKISFHSVDIDGDDPNDDTCGICGDGGDLICCDGCPSTFHQNCLDIQMLPPGEWHCLNCTCKFCGIASVTINKEDEPAAYALHTCALCEKKYHNSCTKEVDAVHTNPNMSGTYFCGKDCKELFEHLKKYLSTKYELDAGFTWSLIHRTDEDSEAASRGVTQGVECNSKLAVALTVMDECFLPVIDRRSGINLIHNVLYNSGSNFNRLNYNGFYTAILERGDEIISAASIRFHGTKLAEMPFIGTRHIYRHQGMCRRLFSAIELALCSLKVEKLVIPAISELIQTWTTVFGFTRLEESLRQEMKSLNMLVFPGIDMLQKLLMQEGKLDGNTTTADGVLATGAKRKVFNKPKMAGRLDVDFPAVHNPHGSDAASSNPANEINNECSAASQELNTQVLVDGTVCSKYCSEERLSDDSVSDKCVPSSSTSHGVLETDNKIAAGSPVNDKLHSSPKCQISSQNEKSVTGPPLDATDCHEIPFLGQETACSGPGSTEDLVEPVSDRKCQMAADINCDSFELGINPFLESRVAENALSSKEVGMNDAFDEVLEACPSVNLSQDKITKENNENIDVSGSVLGHAGDSFLQVRSDLNCDTAPEGKKNLHLGTGVASNKIHVDETGLNASGHSSETDPV</sequence>
<dbReference type="Pfam" id="PF16135">
    <property type="entry name" value="TDBD"/>
    <property type="match status" value="1"/>
</dbReference>
<keyword evidence="10" id="KW-1185">Reference proteome</keyword>
<dbReference type="InterPro" id="IPR042163">
    <property type="entry name" value="PHF12"/>
</dbReference>
<proteinExistence type="predicted"/>
<dbReference type="GO" id="GO:0003714">
    <property type="term" value="F:transcription corepressor activity"/>
    <property type="evidence" value="ECO:0007669"/>
    <property type="project" value="InterPro"/>
</dbReference>
<dbReference type="InterPro" id="IPR019786">
    <property type="entry name" value="Zinc_finger_PHD-type_CS"/>
</dbReference>
<dbReference type="Gene3D" id="3.30.40.10">
    <property type="entry name" value="Zinc/RING finger domain, C3HC4 (zinc finger)"/>
    <property type="match status" value="1"/>
</dbReference>
<dbReference type="STRING" id="3871.A0A4P1RAW5"/>
<feature type="compositionally biased region" description="Basic and acidic residues" evidence="7">
    <location>
        <begin position="466"/>
        <end position="478"/>
    </location>
</feature>
<feature type="region of interest" description="Disordered" evidence="7">
    <location>
        <begin position="1"/>
        <end position="68"/>
    </location>
</feature>
<dbReference type="InterPro" id="IPR001965">
    <property type="entry name" value="Znf_PHD"/>
</dbReference>
<protein>
    <recommendedName>
        <fullName evidence="8">PHD-type domain-containing protein</fullName>
    </recommendedName>
</protein>
<dbReference type="OrthoDB" id="429143at2759"/>
<dbReference type="SUPFAM" id="SSF57903">
    <property type="entry name" value="FYVE/PHD zinc finger"/>
    <property type="match status" value="1"/>
</dbReference>
<keyword evidence="2" id="KW-0479">Metal-binding</keyword>
<dbReference type="PROSITE" id="PS50016">
    <property type="entry name" value="ZF_PHD_2"/>
    <property type="match status" value="1"/>
</dbReference>
<keyword evidence="4" id="KW-0862">Zinc</keyword>
<evidence type="ECO:0000256" key="3">
    <source>
        <dbReference type="ARBA" id="ARBA00022771"/>
    </source>
</evidence>
<feature type="compositionally biased region" description="Acidic residues" evidence="7">
    <location>
        <begin position="49"/>
        <end position="58"/>
    </location>
</feature>
<dbReference type="Pfam" id="PF23209">
    <property type="entry name" value="IDM1_C"/>
    <property type="match status" value="1"/>
</dbReference>
<feature type="region of interest" description="Disordered" evidence="7">
    <location>
        <begin position="300"/>
        <end position="377"/>
    </location>
</feature>
<dbReference type="PROSITE" id="PS01359">
    <property type="entry name" value="ZF_PHD_1"/>
    <property type="match status" value="1"/>
</dbReference>
<evidence type="ECO:0000256" key="4">
    <source>
        <dbReference type="ARBA" id="ARBA00022833"/>
    </source>
</evidence>
<dbReference type="InterPro" id="IPR032308">
    <property type="entry name" value="TDBD"/>
</dbReference>
<dbReference type="InterPro" id="IPR013083">
    <property type="entry name" value="Znf_RING/FYVE/PHD"/>
</dbReference>
<comment type="subcellular location">
    <subcellularLocation>
        <location evidence="1">Nucleus</location>
    </subcellularLocation>
</comment>
<organism evidence="9 10">
    <name type="scientific">Lupinus angustifolius</name>
    <name type="common">Narrow-leaved blue lupine</name>
    <dbReference type="NCBI Taxonomy" id="3871"/>
    <lineage>
        <taxon>Eukaryota</taxon>
        <taxon>Viridiplantae</taxon>
        <taxon>Streptophyta</taxon>
        <taxon>Embryophyta</taxon>
        <taxon>Tracheophyta</taxon>
        <taxon>Spermatophyta</taxon>
        <taxon>Magnoliopsida</taxon>
        <taxon>eudicotyledons</taxon>
        <taxon>Gunneridae</taxon>
        <taxon>Pentapetalae</taxon>
        <taxon>rosids</taxon>
        <taxon>fabids</taxon>
        <taxon>Fabales</taxon>
        <taxon>Fabaceae</taxon>
        <taxon>Papilionoideae</taxon>
        <taxon>50 kb inversion clade</taxon>
        <taxon>genistoids sensu lato</taxon>
        <taxon>core genistoids</taxon>
        <taxon>Genisteae</taxon>
        <taxon>Lupinus</taxon>
    </lineage>
</organism>
<dbReference type="Gramene" id="OIW06650">
    <property type="protein sequence ID" value="OIW06650"/>
    <property type="gene ID" value="TanjilG_04044"/>
</dbReference>
<gene>
    <name evidence="9" type="ORF">TanjilG_04044</name>
</gene>
<keyword evidence="5" id="KW-0539">Nucleus</keyword>
<accession>A0A4P1RAW5</accession>
<dbReference type="PANTHER" id="PTHR46309:SF1">
    <property type="entry name" value="PHD FINGER PROTEIN 12"/>
    <property type="match status" value="1"/>
</dbReference>
<dbReference type="InterPro" id="IPR011011">
    <property type="entry name" value="Znf_FYVE_PHD"/>
</dbReference>
<evidence type="ECO:0000313" key="9">
    <source>
        <dbReference type="EMBL" id="OIW06650.1"/>
    </source>
</evidence>
<reference evidence="9 10" key="1">
    <citation type="journal article" date="2017" name="Plant Biotechnol. J.">
        <title>A comprehensive draft genome sequence for lupin (Lupinus angustifolius), an emerging health food: insights into plant-microbe interactions and legume evolution.</title>
        <authorList>
            <person name="Hane J.K."/>
            <person name="Ming Y."/>
            <person name="Kamphuis L.G."/>
            <person name="Nelson M.N."/>
            <person name="Garg G."/>
            <person name="Atkins C.A."/>
            <person name="Bayer P.E."/>
            <person name="Bravo A."/>
            <person name="Bringans S."/>
            <person name="Cannon S."/>
            <person name="Edwards D."/>
            <person name="Foley R."/>
            <person name="Gao L.L."/>
            <person name="Harrison M.J."/>
            <person name="Huang W."/>
            <person name="Hurgobin B."/>
            <person name="Li S."/>
            <person name="Liu C.W."/>
            <person name="McGrath A."/>
            <person name="Morahan G."/>
            <person name="Murray J."/>
            <person name="Weller J."/>
            <person name="Jian J."/>
            <person name="Singh K.B."/>
        </authorList>
    </citation>
    <scope>NUCLEOTIDE SEQUENCE</scope>
    <source>
        <strain evidence="10">cv. Tanjil</strain>
        <tissue evidence="9">Whole plant</tissue>
    </source>
</reference>
<evidence type="ECO:0000256" key="5">
    <source>
        <dbReference type="ARBA" id="ARBA00023242"/>
    </source>
</evidence>
<dbReference type="GO" id="GO:0008270">
    <property type="term" value="F:zinc ion binding"/>
    <property type="evidence" value="ECO:0007669"/>
    <property type="project" value="UniProtKB-KW"/>
</dbReference>
<evidence type="ECO:0000313" key="10">
    <source>
        <dbReference type="Proteomes" id="UP000188354"/>
    </source>
</evidence>
<dbReference type="EMBL" id="CM007368">
    <property type="protein sequence ID" value="OIW06650.1"/>
    <property type="molecule type" value="Genomic_DNA"/>
</dbReference>
<dbReference type="InterPro" id="IPR056511">
    <property type="entry name" value="IDM1_C"/>
</dbReference>
<dbReference type="Pfam" id="PF22970">
    <property type="entry name" value="DUF7028"/>
    <property type="match status" value="1"/>
</dbReference>
<evidence type="ECO:0000256" key="2">
    <source>
        <dbReference type="ARBA" id="ARBA00022723"/>
    </source>
</evidence>
<dbReference type="Proteomes" id="UP000188354">
    <property type="component" value="Chromosome LG08"/>
</dbReference>
<dbReference type="PANTHER" id="PTHR46309">
    <property type="entry name" value="PHD FINGER PROTEIN 12"/>
    <property type="match status" value="1"/>
</dbReference>
<feature type="domain" description="PHD-type" evidence="8">
    <location>
        <begin position="693"/>
        <end position="738"/>
    </location>
</feature>
<dbReference type="Pfam" id="PF00628">
    <property type="entry name" value="PHD"/>
    <property type="match status" value="1"/>
</dbReference>
<feature type="region of interest" description="Disordered" evidence="7">
    <location>
        <begin position="435"/>
        <end position="548"/>
    </location>
</feature>
<feature type="compositionally biased region" description="Basic residues" evidence="7">
    <location>
        <begin position="259"/>
        <end position="268"/>
    </location>
</feature>